<accession>A0A412X6B5</accession>
<dbReference type="GO" id="GO:0015344">
    <property type="term" value="F:siderophore uptake transmembrane transporter activity"/>
    <property type="evidence" value="ECO:0007669"/>
    <property type="project" value="TreeGrafter"/>
</dbReference>
<evidence type="ECO:0000256" key="13">
    <source>
        <dbReference type="RuleBase" id="RU003357"/>
    </source>
</evidence>
<dbReference type="PANTHER" id="PTHR30069:SF29">
    <property type="entry name" value="HEMOGLOBIN AND HEMOGLOBIN-HAPTOGLOBIN-BINDING PROTEIN 1-RELATED"/>
    <property type="match status" value="1"/>
</dbReference>
<dbReference type="Gene3D" id="2.40.170.20">
    <property type="entry name" value="TonB-dependent receptor, beta-barrel domain"/>
    <property type="match status" value="1"/>
</dbReference>
<evidence type="ECO:0000313" key="16">
    <source>
        <dbReference type="Proteomes" id="UP000283589"/>
    </source>
</evidence>
<evidence type="ECO:0000256" key="5">
    <source>
        <dbReference type="ARBA" id="ARBA00022692"/>
    </source>
</evidence>
<dbReference type="EMBL" id="QRZA01000001">
    <property type="protein sequence ID" value="RGV36644.1"/>
    <property type="molecule type" value="Genomic_DNA"/>
</dbReference>
<dbReference type="Pfam" id="PF07660">
    <property type="entry name" value="STN"/>
    <property type="match status" value="1"/>
</dbReference>
<keyword evidence="2 12" id="KW-0813">Transport</keyword>
<dbReference type="Gene3D" id="3.55.50.30">
    <property type="match status" value="1"/>
</dbReference>
<proteinExistence type="inferred from homology"/>
<name>A0A412X6B5_9BACT</name>
<protein>
    <submittedName>
        <fullName evidence="15">SusC/RagA family TonB-linked outer membrane protein</fullName>
    </submittedName>
</protein>
<organism evidence="15 16">
    <name type="scientific">Butyricimonas virosa</name>
    <dbReference type="NCBI Taxonomy" id="544645"/>
    <lineage>
        <taxon>Bacteria</taxon>
        <taxon>Pseudomonadati</taxon>
        <taxon>Bacteroidota</taxon>
        <taxon>Bacteroidia</taxon>
        <taxon>Bacteroidales</taxon>
        <taxon>Odoribacteraceae</taxon>
        <taxon>Butyricimonas</taxon>
    </lineage>
</organism>
<evidence type="ECO:0000256" key="11">
    <source>
        <dbReference type="ARBA" id="ARBA00023237"/>
    </source>
</evidence>
<evidence type="ECO:0000259" key="14">
    <source>
        <dbReference type="SMART" id="SM00965"/>
    </source>
</evidence>
<comment type="caution">
    <text evidence="15">The sequence shown here is derived from an EMBL/GenBank/DDBJ whole genome shotgun (WGS) entry which is preliminary data.</text>
</comment>
<keyword evidence="4" id="KW-0410">Iron transport</keyword>
<dbReference type="Proteomes" id="UP000283589">
    <property type="component" value="Unassembled WGS sequence"/>
</dbReference>
<dbReference type="InterPro" id="IPR036942">
    <property type="entry name" value="Beta-barrel_TonB_sf"/>
</dbReference>
<keyword evidence="8 13" id="KW-0798">TonB box</keyword>
<dbReference type="InterPro" id="IPR037066">
    <property type="entry name" value="Plug_dom_sf"/>
</dbReference>
<dbReference type="InterPro" id="IPR012910">
    <property type="entry name" value="Plug_dom"/>
</dbReference>
<feature type="domain" description="Secretin/TonB short N-terminal" evidence="14">
    <location>
        <begin position="69"/>
        <end position="120"/>
    </location>
</feature>
<keyword evidence="5 12" id="KW-0812">Transmembrane</keyword>
<keyword evidence="4" id="KW-0406">Ion transport</keyword>
<keyword evidence="7" id="KW-0408">Iron</keyword>
<dbReference type="Gene3D" id="2.170.130.10">
    <property type="entry name" value="TonB-dependent receptor, plug domain"/>
    <property type="match status" value="1"/>
</dbReference>
<dbReference type="InterPro" id="IPR039426">
    <property type="entry name" value="TonB-dep_rcpt-like"/>
</dbReference>
<dbReference type="Pfam" id="PF07715">
    <property type="entry name" value="Plug"/>
    <property type="match status" value="1"/>
</dbReference>
<evidence type="ECO:0000256" key="6">
    <source>
        <dbReference type="ARBA" id="ARBA00022729"/>
    </source>
</evidence>
<keyword evidence="9 12" id="KW-0472">Membrane</keyword>
<keyword evidence="6" id="KW-0732">Signal</keyword>
<keyword evidence="10" id="KW-0675">Receptor</keyword>
<comment type="subcellular location">
    <subcellularLocation>
        <location evidence="1 12">Cell outer membrane</location>
        <topology evidence="1 12">Multi-pass membrane protein</topology>
    </subcellularLocation>
</comment>
<evidence type="ECO:0000256" key="1">
    <source>
        <dbReference type="ARBA" id="ARBA00004571"/>
    </source>
</evidence>
<sequence length="1151" mass="129263">MKKIRKSFDFSSLLCIEKMKQPLRRWGVMTMILFGIPFMVSAQNQKVTINVTNVDVQVVFKQIKEQTGLNFVYNADQLKSMSEVSLKVDGVTVDAALSQLFAGTGFEYKFDMSSIVIRKKVEKTGDQKGPREVRTLKGTVKDADKQPLPGVTIQIKGTGTGVVTDVSGNYSLVVPKDPNTVIIVSFVGMKTKEQKLGDAETLNFVLEEENQTLEQVVVNGVFERKANTFTGSVKTISSEELKKVGNSNVLSSLKNLDPSILFIDNMALGSDPNAVPEIVLRGKSSINMNGTDLKATYGSDPNAPLFVLDGFEVSIQKVMDLDMDRVESMTILKDASAKAIYGSKAANGVIVIELKKNPSGDLRVTYNGSVSIEAPDLTSYDLCNAAEKLEIEKEFGMYDDEEANYDNQRMAEKIYNQKLAAVVSGIDTDWLSKPVRLGVGTKHGISVELGDRELRSIIDLSYNNIKGVMKGSDRTTISGGVSLSYRREKFLFRNQTTITSNVANDSPYGSFSEYAALNPYYTPYDQYGNISENIVPHLDAGNSVMVNNWYQDIEFEANPLYNAQLNTLLQDKYFEFINNFEIQWFAFTGMKVTGRLGLTEKRSREDDFYPSNHLKFRNLTGEDQYKKGTYRLVNGEQSNLDGKFDVQYTREFATRHTIYANAGFNIGESKYITNEHNAEGFPSDKMNDIIFARQYVEDSKPKGSESTTREIGYYLSLNYSFDNRLNFDGTFRQSASSQYGANSRWGEFWSFGASWNLHNEAWLQGTDISQFRLRATTGSTGSQSTAAYNAIASYNYFLDSHYNNLLGAQLTSMRNETLKWQQKMEYNFGIDFNYKNRYALSFEYYIQTTNNTVNPIDLVPSTGFSTVSENIGKVENRGFDASVSAVAWQNPADRSYLRFSLMMSHNKNTLKEISEAMKSYNEQQTALATSSNKPLSKYYDGVSMDAIWAVPSLGIDPATGKEIYLVTDEDGNQYRTFTYDGNKQVVCGDALPKINGNAGISFEYKGFGFNAVCTYRWGGKMYNTTLVNKVENADLNGNVDRRIFTGRWRKPGDISPYKALGKVYVASQDEMASPKTNPTTRFVQKNNDLTISSLQLSYDFFRHGFVKQMGLERIVLRCTVNELHKFSTIKIERGTDYPFARTFDLALSITL</sequence>
<dbReference type="InterPro" id="IPR011662">
    <property type="entry name" value="Secretin/TonB_short_N"/>
</dbReference>
<dbReference type="InterPro" id="IPR023997">
    <property type="entry name" value="TonB-dep_OMP_SusC/RagA_CS"/>
</dbReference>
<evidence type="ECO:0000256" key="3">
    <source>
        <dbReference type="ARBA" id="ARBA00022452"/>
    </source>
</evidence>
<dbReference type="SMART" id="SM00965">
    <property type="entry name" value="STN"/>
    <property type="match status" value="1"/>
</dbReference>
<evidence type="ECO:0000256" key="12">
    <source>
        <dbReference type="PROSITE-ProRule" id="PRU01360"/>
    </source>
</evidence>
<dbReference type="Gene3D" id="2.60.40.1120">
    <property type="entry name" value="Carboxypeptidase-like, regulatory domain"/>
    <property type="match status" value="1"/>
</dbReference>
<evidence type="ECO:0000256" key="9">
    <source>
        <dbReference type="ARBA" id="ARBA00023136"/>
    </source>
</evidence>
<evidence type="ECO:0000256" key="10">
    <source>
        <dbReference type="ARBA" id="ARBA00023170"/>
    </source>
</evidence>
<evidence type="ECO:0000256" key="4">
    <source>
        <dbReference type="ARBA" id="ARBA00022496"/>
    </source>
</evidence>
<evidence type="ECO:0000256" key="7">
    <source>
        <dbReference type="ARBA" id="ARBA00023004"/>
    </source>
</evidence>
<gene>
    <name evidence="15" type="ORF">DWW18_00115</name>
</gene>
<dbReference type="PANTHER" id="PTHR30069">
    <property type="entry name" value="TONB-DEPENDENT OUTER MEMBRANE RECEPTOR"/>
    <property type="match status" value="1"/>
</dbReference>
<reference evidence="15 16" key="1">
    <citation type="submission" date="2018-08" db="EMBL/GenBank/DDBJ databases">
        <title>A genome reference for cultivated species of the human gut microbiota.</title>
        <authorList>
            <person name="Zou Y."/>
            <person name="Xue W."/>
            <person name="Luo G."/>
        </authorList>
    </citation>
    <scope>NUCLEOTIDE SEQUENCE [LARGE SCALE GENOMIC DNA]</scope>
    <source>
        <strain evidence="15 16">AF14-49</strain>
    </source>
</reference>
<dbReference type="RefSeq" id="WP_118258258.1">
    <property type="nucleotide sequence ID" value="NZ_CALBWO010000038.1"/>
</dbReference>
<keyword evidence="3 12" id="KW-1134">Transmembrane beta strand</keyword>
<dbReference type="SUPFAM" id="SSF49464">
    <property type="entry name" value="Carboxypeptidase regulatory domain-like"/>
    <property type="match status" value="1"/>
</dbReference>
<dbReference type="AlphaFoldDB" id="A0A412X6B5"/>
<dbReference type="InterPro" id="IPR000531">
    <property type="entry name" value="Beta-barrel_TonB"/>
</dbReference>
<dbReference type="PROSITE" id="PS52016">
    <property type="entry name" value="TONB_DEPENDENT_REC_3"/>
    <property type="match status" value="1"/>
</dbReference>
<dbReference type="Pfam" id="PF00593">
    <property type="entry name" value="TonB_dep_Rec_b-barrel"/>
    <property type="match status" value="1"/>
</dbReference>
<dbReference type="InterPro" id="IPR008969">
    <property type="entry name" value="CarboxyPept-like_regulatory"/>
</dbReference>
<evidence type="ECO:0000256" key="2">
    <source>
        <dbReference type="ARBA" id="ARBA00022448"/>
    </source>
</evidence>
<dbReference type="GO" id="GO:0009279">
    <property type="term" value="C:cell outer membrane"/>
    <property type="evidence" value="ECO:0007669"/>
    <property type="project" value="UniProtKB-SubCell"/>
</dbReference>
<dbReference type="NCBIfam" id="TIGR04056">
    <property type="entry name" value="OMP_RagA_SusC"/>
    <property type="match status" value="1"/>
</dbReference>
<dbReference type="InterPro" id="IPR023996">
    <property type="entry name" value="TonB-dep_OMP_SusC/RagA"/>
</dbReference>
<evidence type="ECO:0000256" key="8">
    <source>
        <dbReference type="ARBA" id="ARBA00023077"/>
    </source>
</evidence>
<dbReference type="GO" id="GO:0044718">
    <property type="term" value="P:siderophore transmembrane transport"/>
    <property type="evidence" value="ECO:0007669"/>
    <property type="project" value="TreeGrafter"/>
</dbReference>
<dbReference type="NCBIfam" id="TIGR04057">
    <property type="entry name" value="SusC_RagA_signa"/>
    <property type="match status" value="1"/>
</dbReference>
<dbReference type="SUPFAM" id="SSF56935">
    <property type="entry name" value="Porins"/>
    <property type="match status" value="1"/>
</dbReference>
<comment type="similarity">
    <text evidence="12 13">Belongs to the TonB-dependent receptor family.</text>
</comment>
<keyword evidence="11 12" id="KW-0998">Cell outer membrane</keyword>
<evidence type="ECO:0000313" key="15">
    <source>
        <dbReference type="EMBL" id="RGV36644.1"/>
    </source>
</evidence>
<dbReference type="Pfam" id="PF13715">
    <property type="entry name" value="CarbopepD_reg_2"/>
    <property type="match status" value="1"/>
</dbReference>